<proteinExistence type="predicted"/>
<feature type="signal peptide" evidence="2">
    <location>
        <begin position="1"/>
        <end position="22"/>
    </location>
</feature>
<feature type="compositionally biased region" description="Basic and acidic residues" evidence="1">
    <location>
        <begin position="299"/>
        <end position="311"/>
    </location>
</feature>
<accession>A0A9D9IE83</accession>
<dbReference type="Gene3D" id="2.120.10.30">
    <property type="entry name" value="TolB, C-terminal domain"/>
    <property type="match status" value="1"/>
</dbReference>
<dbReference type="InterPro" id="IPR011042">
    <property type="entry name" value="6-blade_b-propeller_TolB-like"/>
</dbReference>
<dbReference type="EMBL" id="JADIMB010000020">
    <property type="protein sequence ID" value="MBO8470440.1"/>
    <property type="molecule type" value="Genomic_DNA"/>
</dbReference>
<evidence type="ECO:0000313" key="3">
    <source>
        <dbReference type="EMBL" id="MBO8470440.1"/>
    </source>
</evidence>
<comment type="caution">
    <text evidence="3">The sequence shown here is derived from an EMBL/GenBank/DDBJ whole genome shotgun (WGS) entry which is preliminary data.</text>
</comment>
<organism evidence="3 4">
    <name type="scientific">Candidatus Cryptobacteroides faecavium</name>
    <dbReference type="NCBI Taxonomy" id="2840762"/>
    <lineage>
        <taxon>Bacteria</taxon>
        <taxon>Pseudomonadati</taxon>
        <taxon>Bacteroidota</taxon>
        <taxon>Bacteroidia</taxon>
        <taxon>Bacteroidales</taxon>
        <taxon>Candidatus Cryptobacteroides</taxon>
    </lineage>
</organism>
<keyword evidence="2" id="KW-0732">Signal</keyword>
<feature type="region of interest" description="Disordered" evidence="1">
    <location>
        <begin position="297"/>
        <end position="329"/>
    </location>
</feature>
<sequence>MGIRTYISFVLALLMLPVMSPAQSGTDPEGQDEVLGIVSRADSLRKEYRFQEALELYSSAAQAVFRRNGAGGTLPEADSAAVLSPGDSALYDSISARKVMAENGLAMSQYVSEPDVISRHAFSKEDFYLFYPMQDKSWRKVPNRLDSIPGHRFSNATYFPDGSREVYFSAVDQGGARNIYHTVLKDSTWSVPALIDESITSSGDEIFPVLSSDGNVLYFASSGLYGVGGYDLYRTVRDPASNTWGVPENLGFPYSSPYDDLLYFNTADGKYTLFASNRECSPDSVIVYVLSYDSMPVRRPADSPSELKETASLRPSGDPSRMDTGSALQNGIQDNVDISRYMAKMDEVKALRDSVSMYGRALDEKRAELAQTSDPNEKLMLSSDIVRRESRIPGLQDSLARAMAGLQKIEMEFLFNGVVIDPDKVVAQADREVVGVSTNYAFTKLSYGAPPDITVEKPEVKFDYSFMILPEGRFAQDNTIPSGIVYQIQMFLLSRPATVPQLKGLSPVFSEQTPTGKYIYRVGVFRTYNDVLSNLNKVKKLGFKTAFIVAFRNGEPVSVQKARSLESKIRDTSKYQVRIASSEESLPELTLKAIRQVTDRDIAKVADEGGSYFVVGPLNSKEEADKLSAMVKITGIENVSVIKLAN</sequence>
<evidence type="ECO:0000313" key="4">
    <source>
        <dbReference type="Proteomes" id="UP000823603"/>
    </source>
</evidence>
<reference evidence="3" key="2">
    <citation type="journal article" date="2021" name="PeerJ">
        <title>Extensive microbial diversity within the chicken gut microbiome revealed by metagenomics and culture.</title>
        <authorList>
            <person name="Gilroy R."/>
            <person name="Ravi A."/>
            <person name="Getino M."/>
            <person name="Pursley I."/>
            <person name="Horton D.L."/>
            <person name="Alikhan N.F."/>
            <person name="Baker D."/>
            <person name="Gharbi K."/>
            <person name="Hall N."/>
            <person name="Watson M."/>
            <person name="Adriaenssens E.M."/>
            <person name="Foster-Nyarko E."/>
            <person name="Jarju S."/>
            <person name="Secka A."/>
            <person name="Antonio M."/>
            <person name="Oren A."/>
            <person name="Chaudhuri R.R."/>
            <person name="La Ragione R."/>
            <person name="Hildebrand F."/>
            <person name="Pallen M.J."/>
        </authorList>
    </citation>
    <scope>NUCLEOTIDE SEQUENCE</scope>
    <source>
        <strain evidence="3">B2-22910</strain>
    </source>
</reference>
<dbReference type="InterPro" id="IPR011659">
    <property type="entry name" value="WD40"/>
</dbReference>
<dbReference type="AlphaFoldDB" id="A0A9D9IE83"/>
<evidence type="ECO:0000256" key="2">
    <source>
        <dbReference type="SAM" id="SignalP"/>
    </source>
</evidence>
<protein>
    <submittedName>
        <fullName evidence="3">PD40 domain-containing protein</fullName>
    </submittedName>
</protein>
<gene>
    <name evidence="3" type="ORF">IAB82_01435</name>
</gene>
<name>A0A9D9IE83_9BACT</name>
<feature type="chain" id="PRO_5038474171" evidence="2">
    <location>
        <begin position="23"/>
        <end position="646"/>
    </location>
</feature>
<dbReference type="SUPFAM" id="SSF82171">
    <property type="entry name" value="DPP6 N-terminal domain-like"/>
    <property type="match status" value="1"/>
</dbReference>
<reference evidence="3" key="1">
    <citation type="submission" date="2020-10" db="EMBL/GenBank/DDBJ databases">
        <authorList>
            <person name="Gilroy R."/>
        </authorList>
    </citation>
    <scope>NUCLEOTIDE SEQUENCE</scope>
    <source>
        <strain evidence="3">B2-22910</strain>
    </source>
</reference>
<dbReference type="Pfam" id="PF07676">
    <property type="entry name" value="PD40"/>
    <property type="match status" value="1"/>
</dbReference>
<dbReference type="Proteomes" id="UP000823603">
    <property type="component" value="Unassembled WGS sequence"/>
</dbReference>
<evidence type="ECO:0000256" key="1">
    <source>
        <dbReference type="SAM" id="MobiDB-lite"/>
    </source>
</evidence>